<gene>
    <name evidence="4" type="ORF">TTHERM_00589920</name>
</gene>
<dbReference type="EMBL" id="GG662637">
    <property type="protein sequence ID" value="EAR99655.1"/>
    <property type="molecule type" value="Genomic_DNA"/>
</dbReference>
<accession>I7LVS9</accession>
<keyword evidence="1" id="KW-0106">Calcium</keyword>
<keyword evidence="2" id="KW-0175">Coiled coil</keyword>
<reference evidence="5" key="1">
    <citation type="journal article" date="2006" name="PLoS Biol.">
        <title>Macronuclear genome sequence of the ciliate Tetrahymena thermophila, a model eukaryote.</title>
        <authorList>
            <person name="Eisen J.A."/>
            <person name="Coyne R.S."/>
            <person name="Wu M."/>
            <person name="Wu D."/>
            <person name="Thiagarajan M."/>
            <person name="Wortman J.R."/>
            <person name="Badger J.H."/>
            <person name="Ren Q."/>
            <person name="Amedeo P."/>
            <person name="Jones K.M."/>
            <person name="Tallon L.J."/>
            <person name="Delcher A.L."/>
            <person name="Salzberg S.L."/>
            <person name="Silva J.C."/>
            <person name="Haas B.J."/>
            <person name="Majoros W.H."/>
            <person name="Farzad M."/>
            <person name="Carlton J.M."/>
            <person name="Smith R.K. Jr."/>
            <person name="Garg J."/>
            <person name="Pearlman R.E."/>
            <person name="Karrer K.M."/>
            <person name="Sun L."/>
            <person name="Manning G."/>
            <person name="Elde N.C."/>
            <person name="Turkewitz A.P."/>
            <person name="Asai D.J."/>
            <person name="Wilkes D.E."/>
            <person name="Wang Y."/>
            <person name="Cai H."/>
            <person name="Collins K."/>
            <person name="Stewart B.A."/>
            <person name="Lee S.R."/>
            <person name="Wilamowska K."/>
            <person name="Weinberg Z."/>
            <person name="Ruzzo W.L."/>
            <person name="Wloga D."/>
            <person name="Gaertig J."/>
            <person name="Frankel J."/>
            <person name="Tsao C.-C."/>
            <person name="Gorovsky M.A."/>
            <person name="Keeling P.J."/>
            <person name="Waller R.F."/>
            <person name="Patron N.J."/>
            <person name="Cherry J.M."/>
            <person name="Stover N.A."/>
            <person name="Krieger C.J."/>
            <person name="del Toro C."/>
            <person name="Ryder H.F."/>
            <person name="Williamson S.C."/>
            <person name="Barbeau R.A."/>
            <person name="Hamilton E.P."/>
            <person name="Orias E."/>
        </authorList>
    </citation>
    <scope>NUCLEOTIDE SEQUENCE [LARGE SCALE GENOMIC DNA]</scope>
    <source>
        <strain evidence="5">SB210</strain>
    </source>
</reference>
<feature type="region of interest" description="Disordered" evidence="3">
    <location>
        <begin position="965"/>
        <end position="992"/>
    </location>
</feature>
<feature type="compositionally biased region" description="Polar residues" evidence="3">
    <location>
        <begin position="1435"/>
        <end position="1446"/>
    </location>
</feature>
<feature type="coiled-coil region" evidence="2">
    <location>
        <begin position="868"/>
        <end position="895"/>
    </location>
</feature>
<evidence type="ECO:0000313" key="4">
    <source>
        <dbReference type="EMBL" id="EAR99655.1"/>
    </source>
</evidence>
<dbReference type="PANTHER" id="PTHR34894">
    <property type="entry name" value="SAM-DEPENDENT METHYLTRANSFERASE RSMI, CONSERVED SITE"/>
    <property type="match status" value="1"/>
</dbReference>
<dbReference type="eggNOG" id="ENOG502RWD9">
    <property type="taxonomic scope" value="Eukaryota"/>
</dbReference>
<dbReference type="InterPro" id="IPR011992">
    <property type="entry name" value="EF-hand-dom_pair"/>
</dbReference>
<feature type="region of interest" description="Disordered" evidence="3">
    <location>
        <begin position="702"/>
        <end position="769"/>
    </location>
</feature>
<dbReference type="PROSITE" id="PS00018">
    <property type="entry name" value="EF_HAND_1"/>
    <property type="match status" value="1"/>
</dbReference>
<dbReference type="GeneID" id="7831803"/>
<keyword evidence="5" id="KW-1185">Reference proteome</keyword>
<sequence length="1621" mass="187022">MIQDQVTTKVTQKDIDEDTTLKTETISREKKNLVFLKPNASLALQLLQQTKPSSHSNEKLVINNKIIKDLLNENKKGKTQDILLSQSDSSTTKLQQHLQQKIQKNSNQKRSDDTLDQNVQIVGKQEDDSRIQNQKSKQESQLNVKRMRQMTEDSTCNQQTQNINSYSNLGSPIDSKKIPLRLNESNINKRSSVQLNQRNSKQNISTPFSFIQISAKFRDDSKQNQGNVSTNSNGNLTQSQMHKLDDAYKIKINNMSNSSRRINGSDITSVKSLREVKSNDQTKQTSKIIENSYLNQRNLSTNMQSSSSIYNARNSITQQFQIQTQPNFNRNSIPSPTGFFEGFSKINQNYYPSTTLGVESTRSQNKDKFLNTLKINNVNTDDQDNNIPSLQSIQANLSNPPSSYSQKHPLVKPFTQIDLSQVPPTLGSIGEILTFRSNINNNVHSSKQGQSTTASINLNINGGFNSTKSKKFAQSFTQLTKIVTSKQSPDKSPNNQNNQNENMYFKNENNEKKQFFIKIVKEDQPIQTQLESSLKKEVPSALSEGPTSRQELIQMQKWFQNQLNQIQKMNNSKKIDHLSSLVELACQELLRQISIECQERGDLLQTVMKYQVFSLREQIEKQRVDFEKIKKQQKDEYLESHKTYEGIFQSKDEEINKLKSQLSELHTKLKENITQMEDKIQSDKILRDQLTKFKELVTYMKQKQSESQLENHKLRKKIKKVGNRLKDDKKETNTSAFSKGQHQLDSGSKTNQTNTEQNNNQSNESSINSDLFIVDENKPSERLINIGGVNESIEKLNYVRYTNPEDVKKLEVIQTQTGASLLVLNDMREAEVQTELVNLLDDEYDSILQDKLTFDQFMYKVENQEAQVEYLRQREINLIEQIESLKAQMSRADEQQTNAFQNFQITSPLILNAASSGRYSGQDFDVSSLASFTPHLKKKVDTVDTLLTEKYKNIMQKLNLDSKNVSESVSSDSSFDEDEEDSPVPISKDEKAARRAKRQNLIKAVQKKTNVRQLGEKINQVESLFNDIGRQIVEKVKKNKYYKFRNFMPLPTLLKQINLVYLERMRMINENPRIKEQECSNFTYFFLTKLYGFKKIVDQKFIIFMLSIKKYLSILRVNMFARFIGLIENRTLNFSLDECNKYIEVLNYVFNISTFGQQPNPIENDPHYMIPFIRAMAFVGNFVDSRMTYEEQTEFKKDIESLKEVDYKGVHTNGLIDFDIFLNKMLAKYRQLVNRAKTYVINAFAASDLDGNGVCNLDEFLILNRHIEVDIYDEDVLTQIFQENADRIIDSEPNLSFDKFAVVCVDYNLFSDEQQDKFLGIRHKREIDFKMQELQTEWIFRRRELKAIFEQLNLISPQQKEKWLQIIDVLNDKLQSAAQDEFKPLLIAYKILQNESKTLLSLEEEVKRDEELLNQYHEKALKDQKEQQNSYQILDQSSRLSENNSPKIPKKNRSGGNSITQMLQIPIGNSIINLSGQKRVSQYATQNQQSSLSQIPQVFTFSNPSLTGQQSSTSITNGVSSQASTTNIEQNLKDANFIELMLQKLKKVQNKEKFLVNILLKNGVDEPTENDINQIQNIILALDQNTASNEQQQNVKQILFSFLMRQINQAKKTSNSQTLIQ</sequence>
<name>I7LVS9_TETTS</name>
<dbReference type="InterPro" id="IPR018247">
    <property type="entry name" value="EF_Hand_1_Ca_BS"/>
</dbReference>
<feature type="region of interest" description="Disordered" evidence="3">
    <location>
        <begin position="483"/>
        <end position="502"/>
    </location>
</feature>
<feature type="compositionally biased region" description="Polar residues" evidence="3">
    <location>
        <begin position="483"/>
        <end position="493"/>
    </location>
</feature>
<feature type="region of interest" description="Disordered" evidence="3">
    <location>
        <begin position="1435"/>
        <end position="1458"/>
    </location>
</feature>
<evidence type="ECO:0000256" key="1">
    <source>
        <dbReference type="ARBA" id="ARBA00022837"/>
    </source>
</evidence>
<feature type="region of interest" description="Disordered" evidence="3">
    <location>
        <begin position="150"/>
        <end position="173"/>
    </location>
</feature>
<evidence type="ECO:0000256" key="3">
    <source>
        <dbReference type="SAM" id="MobiDB-lite"/>
    </source>
</evidence>
<feature type="compositionally biased region" description="Basic residues" evidence="3">
    <location>
        <begin position="713"/>
        <end position="723"/>
    </location>
</feature>
<evidence type="ECO:0008006" key="6">
    <source>
        <dbReference type="Google" id="ProtNLM"/>
    </source>
</evidence>
<feature type="compositionally biased region" description="Low complexity" evidence="3">
    <location>
        <begin position="750"/>
        <end position="766"/>
    </location>
</feature>
<feature type="compositionally biased region" description="Polar residues" evidence="3">
    <location>
        <begin position="733"/>
        <end position="749"/>
    </location>
</feature>
<evidence type="ECO:0000256" key="2">
    <source>
        <dbReference type="SAM" id="Coils"/>
    </source>
</evidence>
<dbReference type="KEGG" id="tet:TTHERM_00589920"/>
<feature type="coiled-coil region" evidence="2">
    <location>
        <begin position="616"/>
        <end position="679"/>
    </location>
</feature>
<dbReference type="InParanoid" id="I7LVS9"/>
<dbReference type="HOGENOM" id="CLU_243555_0_0_1"/>
<dbReference type="OrthoDB" id="307732at2759"/>
<organism evidence="4 5">
    <name type="scientific">Tetrahymena thermophila (strain SB210)</name>
    <dbReference type="NCBI Taxonomy" id="312017"/>
    <lineage>
        <taxon>Eukaryota</taxon>
        <taxon>Sar</taxon>
        <taxon>Alveolata</taxon>
        <taxon>Ciliophora</taxon>
        <taxon>Intramacronucleata</taxon>
        <taxon>Oligohymenophorea</taxon>
        <taxon>Hymenostomatida</taxon>
        <taxon>Tetrahymenina</taxon>
        <taxon>Tetrahymenidae</taxon>
        <taxon>Tetrahymena</taxon>
    </lineage>
</organism>
<proteinExistence type="predicted"/>
<dbReference type="PANTHER" id="PTHR34894:SF5">
    <property type="entry name" value="EF-HAND DOMAIN-CONTAINING PROTEIN"/>
    <property type="match status" value="1"/>
</dbReference>
<dbReference type="Proteomes" id="UP000009168">
    <property type="component" value="Unassembled WGS sequence"/>
</dbReference>
<feature type="coiled-coil region" evidence="2">
    <location>
        <begin position="1392"/>
        <end position="1419"/>
    </location>
</feature>
<dbReference type="SUPFAM" id="SSF47473">
    <property type="entry name" value="EF-hand"/>
    <property type="match status" value="1"/>
</dbReference>
<protein>
    <recommendedName>
        <fullName evidence="6">EF hand protein</fullName>
    </recommendedName>
</protein>
<feature type="compositionally biased region" description="Polar residues" evidence="3">
    <location>
        <begin position="152"/>
        <end position="170"/>
    </location>
</feature>
<dbReference type="RefSeq" id="XP_001019900.1">
    <property type="nucleotide sequence ID" value="XM_001019900.1"/>
</dbReference>
<evidence type="ECO:0000313" key="5">
    <source>
        <dbReference type="Proteomes" id="UP000009168"/>
    </source>
</evidence>